<dbReference type="AlphaFoldDB" id="A0A2S9DLE2"/>
<evidence type="ECO:0000313" key="2">
    <source>
        <dbReference type="Proteomes" id="UP000239458"/>
    </source>
</evidence>
<sequence length="102" mass="11923">MNATRQEFQPLILGLHVCRQHSMRGSVMEITECRAADNVILTLKQPMNARRTRLLCGYLRQINPPAEYLILVEEWTAQAHYVQFNQITRCARMTKKLRPRLA</sequence>
<dbReference type="EMBL" id="PCQE01000035">
    <property type="protein sequence ID" value="PRB99941.1"/>
    <property type="molecule type" value="Genomic_DNA"/>
</dbReference>
<protein>
    <submittedName>
        <fullName evidence="1">Uncharacterized protein</fullName>
    </submittedName>
</protein>
<organism evidence="1 2">
    <name type="scientific">Pseudomonas cedrina</name>
    <dbReference type="NCBI Taxonomy" id="651740"/>
    <lineage>
        <taxon>Bacteria</taxon>
        <taxon>Pseudomonadati</taxon>
        <taxon>Pseudomonadota</taxon>
        <taxon>Gammaproteobacteria</taxon>
        <taxon>Pseudomonadales</taxon>
        <taxon>Pseudomonadaceae</taxon>
        <taxon>Pseudomonas</taxon>
    </lineage>
</organism>
<proteinExistence type="predicted"/>
<name>A0A2S9DLE2_PSECE</name>
<accession>A0A2S9DLE2</accession>
<reference evidence="1 2" key="1">
    <citation type="submission" date="2017-09" db="EMBL/GenBank/DDBJ databases">
        <title>Genomic, metabolic, and phenotypic characteristics of bacterial isolates from the natural microbiome of the model nematode Caenorhabditis elegans.</title>
        <authorList>
            <person name="Zimmermann J."/>
            <person name="Obeng N."/>
            <person name="Yang W."/>
            <person name="Obeng O."/>
            <person name="Kissoyan K."/>
            <person name="Pees B."/>
            <person name="Dirksen P."/>
            <person name="Hoppner M."/>
            <person name="Franke A."/>
            <person name="Rosenstiel P."/>
            <person name="Leippe M."/>
            <person name="Dierking K."/>
            <person name="Kaleta C."/>
            <person name="Schulenburg H."/>
        </authorList>
    </citation>
    <scope>NUCLEOTIDE SEQUENCE [LARGE SCALE GENOMIC DNA]</scope>
    <source>
        <strain evidence="1 2">MYb184</strain>
    </source>
</reference>
<evidence type="ECO:0000313" key="1">
    <source>
        <dbReference type="EMBL" id="PRB99941.1"/>
    </source>
</evidence>
<comment type="caution">
    <text evidence="1">The sequence shown here is derived from an EMBL/GenBank/DDBJ whole genome shotgun (WGS) entry which is preliminary data.</text>
</comment>
<gene>
    <name evidence="1" type="ORF">CQ006_18955</name>
</gene>
<dbReference type="Proteomes" id="UP000239458">
    <property type="component" value="Unassembled WGS sequence"/>
</dbReference>